<keyword evidence="6 11" id="KW-0812">Transmembrane</keyword>
<evidence type="ECO:0000256" key="6">
    <source>
        <dbReference type="ARBA" id="ARBA00022692"/>
    </source>
</evidence>
<evidence type="ECO:0000313" key="14">
    <source>
        <dbReference type="Proteomes" id="UP000062255"/>
    </source>
</evidence>
<comment type="subcellular location">
    <subcellularLocation>
        <location evidence="2">Cell membrane</location>
        <topology evidence="2">Multi-pass membrane protein</topology>
    </subcellularLocation>
</comment>
<evidence type="ECO:0000256" key="9">
    <source>
        <dbReference type="ARBA" id="ARBA00023012"/>
    </source>
</evidence>
<evidence type="ECO:0000256" key="2">
    <source>
        <dbReference type="ARBA" id="ARBA00004651"/>
    </source>
</evidence>
<keyword evidence="10 11" id="KW-0472">Membrane</keyword>
<dbReference type="PROSITE" id="PS50109">
    <property type="entry name" value="HIS_KIN"/>
    <property type="match status" value="1"/>
</dbReference>
<keyword evidence="7" id="KW-0808">Transferase</keyword>
<dbReference type="Pfam" id="PF17203">
    <property type="entry name" value="sCache_3_2"/>
    <property type="match status" value="1"/>
</dbReference>
<dbReference type="InterPro" id="IPR036890">
    <property type="entry name" value="HATPase_C_sf"/>
</dbReference>
<dbReference type="PANTHER" id="PTHR43547">
    <property type="entry name" value="TWO-COMPONENT HISTIDINE KINASE"/>
    <property type="match status" value="1"/>
</dbReference>
<reference evidence="13 14" key="1">
    <citation type="submission" date="2015-07" db="EMBL/GenBank/DDBJ databases">
        <title>Complete genome sequence of Mycobacterium goodii X7B, a facultative thermophilic biodesulfurizing bacterium.</title>
        <authorList>
            <person name="Yu B."/>
            <person name="Li F."/>
            <person name="Xu P."/>
        </authorList>
    </citation>
    <scope>NUCLEOTIDE SEQUENCE [LARGE SCALE GENOMIC DNA]</scope>
    <source>
        <strain evidence="13 14">X7B</strain>
    </source>
</reference>
<dbReference type="GO" id="GO:0005524">
    <property type="term" value="F:ATP binding"/>
    <property type="evidence" value="ECO:0007669"/>
    <property type="project" value="UniProtKB-KW"/>
</dbReference>
<dbReference type="GO" id="GO:0000155">
    <property type="term" value="F:phosphorelay sensor kinase activity"/>
    <property type="evidence" value="ECO:0007669"/>
    <property type="project" value="TreeGrafter"/>
</dbReference>
<keyword evidence="13" id="KW-0067">ATP-binding</keyword>
<keyword evidence="8 11" id="KW-1133">Transmembrane helix</keyword>
<protein>
    <recommendedName>
        <fullName evidence="3">histidine kinase</fullName>
        <ecNumber evidence="3">2.7.13.3</ecNumber>
    </recommendedName>
</protein>
<evidence type="ECO:0000256" key="5">
    <source>
        <dbReference type="ARBA" id="ARBA00022553"/>
    </source>
</evidence>
<dbReference type="OrthoDB" id="9792686at2"/>
<dbReference type="Gene3D" id="3.30.565.10">
    <property type="entry name" value="Histidine kinase-like ATPase, C-terminal domain"/>
    <property type="match status" value="1"/>
</dbReference>
<name>A0A0K0XG08_MYCGD</name>
<feature type="transmembrane region" description="Helical" evidence="11">
    <location>
        <begin position="171"/>
        <end position="192"/>
    </location>
</feature>
<evidence type="ECO:0000256" key="8">
    <source>
        <dbReference type="ARBA" id="ARBA00022989"/>
    </source>
</evidence>
<dbReference type="InterPro" id="IPR003594">
    <property type="entry name" value="HATPase_dom"/>
</dbReference>
<dbReference type="InterPro" id="IPR004358">
    <property type="entry name" value="Sig_transdc_His_kin-like_C"/>
</dbReference>
<gene>
    <name evidence="13" type="ORF">AFA91_14145</name>
</gene>
<dbReference type="InterPro" id="IPR005467">
    <property type="entry name" value="His_kinase_dom"/>
</dbReference>
<dbReference type="EC" id="2.7.13.3" evidence="3"/>
<evidence type="ECO:0000256" key="3">
    <source>
        <dbReference type="ARBA" id="ARBA00012438"/>
    </source>
</evidence>
<dbReference type="InterPro" id="IPR029151">
    <property type="entry name" value="Sensor-like_sf"/>
</dbReference>
<dbReference type="PATRIC" id="fig|134601.6.peg.2932"/>
<evidence type="ECO:0000256" key="10">
    <source>
        <dbReference type="ARBA" id="ARBA00023136"/>
    </source>
</evidence>
<comment type="catalytic activity">
    <reaction evidence="1">
        <text>ATP + protein L-histidine = ADP + protein N-phospho-L-histidine.</text>
        <dbReference type="EC" id="2.7.13.3"/>
    </reaction>
</comment>
<evidence type="ECO:0000256" key="7">
    <source>
        <dbReference type="ARBA" id="ARBA00022777"/>
    </source>
</evidence>
<sequence>MTRPWPRSLAGQAIALQVIVVAVVVLAGSVLAVYDARRDGEENARDQVIGIATALADSPSTAGAIESGHATEILQPVTDAVRTGTHIAFITIMSPEGIRFTHTDPSQIGGHYLGTIEPALRGETYTEIYTGTLGPSVRAIVPVRNADGRIVGLVSAGITTQTLAQRWRGQLLTIAAITAGALALSLVGVWAIRRRLLRQTHGLRPDELRVMYDHHDAILHSVSEGLVVLDRTGVALVNDEARRLLGLPPGPVRPDDLPEFLRSRDPGARDELHVTGERVLVVNRARVADTGSEVVTIRDRTELQGALGELSSLQVLTDSLRAQAHESANKLHTVITMVEMGRPQDAVRFATSELELSQRLVDRLSEAVGEPALVALLLGKTAQADERGIPLTVTEDTQLSDHSVLSGTELVTVLGNLIDNAMDACDRDDPWIEVTVTSDDDELLIRVADSGPGMDPDTFEKATQRGYSTKAGDTSGHGLGLALVAQVVNKHGGTLRADVTYGSVVTVTVPVNERVGGGAA</sequence>
<dbReference type="EMBL" id="CP012150">
    <property type="protein sequence ID" value="AKS36335.1"/>
    <property type="molecule type" value="Genomic_DNA"/>
</dbReference>
<dbReference type="Proteomes" id="UP000062255">
    <property type="component" value="Chromosome"/>
</dbReference>
<evidence type="ECO:0000259" key="12">
    <source>
        <dbReference type="PROSITE" id="PS50109"/>
    </source>
</evidence>
<keyword evidence="5" id="KW-0597">Phosphoprotein</keyword>
<dbReference type="InterPro" id="IPR033463">
    <property type="entry name" value="sCache_3"/>
</dbReference>
<dbReference type="SUPFAM" id="SSF55874">
    <property type="entry name" value="ATPase domain of HSP90 chaperone/DNA topoisomerase II/histidine kinase"/>
    <property type="match status" value="1"/>
</dbReference>
<dbReference type="PANTHER" id="PTHR43547:SF10">
    <property type="entry name" value="SENSOR HISTIDINE KINASE DCUS"/>
    <property type="match status" value="1"/>
</dbReference>
<feature type="transmembrane region" description="Helical" evidence="11">
    <location>
        <begin position="12"/>
        <end position="34"/>
    </location>
</feature>
<dbReference type="PRINTS" id="PR00344">
    <property type="entry name" value="BCTRLSENSOR"/>
</dbReference>
<keyword evidence="4" id="KW-1003">Cell membrane</keyword>
<organism evidence="13 14">
    <name type="scientific">Mycolicibacterium goodii</name>
    <name type="common">Mycobacterium goodii</name>
    <dbReference type="NCBI Taxonomy" id="134601"/>
    <lineage>
        <taxon>Bacteria</taxon>
        <taxon>Bacillati</taxon>
        <taxon>Actinomycetota</taxon>
        <taxon>Actinomycetes</taxon>
        <taxon>Mycobacteriales</taxon>
        <taxon>Mycobacteriaceae</taxon>
        <taxon>Mycolicibacterium</taxon>
    </lineage>
</organism>
<dbReference type="Gene3D" id="3.30.450.20">
    <property type="entry name" value="PAS domain"/>
    <property type="match status" value="2"/>
</dbReference>
<keyword evidence="7" id="KW-0418">Kinase</keyword>
<dbReference type="SMART" id="SM00387">
    <property type="entry name" value="HATPase_c"/>
    <property type="match status" value="1"/>
</dbReference>
<proteinExistence type="predicted"/>
<keyword evidence="9" id="KW-0902">Two-component regulatory system</keyword>
<accession>A0A0K0XG08</accession>
<dbReference type="SMART" id="SM00091">
    <property type="entry name" value="PAS"/>
    <property type="match status" value="1"/>
</dbReference>
<evidence type="ECO:0000256" key="4">
    <source>
        <dbReference type="ARBA" id="ARBA00022475"/>
    </source>
</evidence>
<dbReference type="SUPFAM" id="SSF103190">
    <property type="entry name" value="Sensory domain-like"/>
    <property type="match status" value="1"/>
</dbReference>
<dbReference type="GO" id="GO:0005886">
    <property type="term" value="C:plasma membrane"/>
    <property type="evidence" value="ECO:0007669"/>
    <property type="project" value="UniProtKB-SubCell"/>
</dbReference>
<dbReference type="STRING" id="134601.AFA91_14145"/>
<dbReference type="Pfam" id="PF02518">
    <property type="entry name" value="HATPase_c"/>
    <property type="match status" value="1"/>
</dbReference>
<evidence type="ECO:0000256" key="11">
    <source>
        <dbReference type="SAM" id="Phobius"/>
    </source>
</evidence>
<dbReference type="KEGG" id="mgo:AFA91_14145"/>
<evidence type="ECO:0000313" key="13">
    <source>
        <dbReference type="EMBL" id="AKS36335.1"/>
    </source>
</evidence>
<feature type="domain" description="Histidine kinase" evidence="12">
    <location>
        <begin position="322"/>
        <end position="513"/>
    </location>
</feature>
<evidence type="ECO:0000256" key="1">
    <source>
        <dbReference type="ARBA" id="ARBA00000085"/>
    </source>
</evidence>
<dbReference type="CDD" id="cd18773">
    <property type="entry name" value="PDC1_HK_sensor"/>
    <property type="match status" value="1"/>
</dbReference>
<dbReference type="InterPro" id="IPR000014">
    <property type="entry name" value="PAS"/>
</dbReference>
<dbReference type="AlphaFoldDB" id="A0A0K0XG08"/>
<dbReference type="RefSeq" id="WP_049748755.1">
    <property type="nucleotide sequence ID" value="NZ_CP012150.1"/>
</dbReference>
<keyword evidence="13" id="KW-0547">Nucleotide-binding</keyword>